<feature type="transmembrane region" description="Helical" evidence="8">
    <location>
        <begin position="416"/>
        <end position="439"/>
    </location>
</feature>
<evidence type="ECO:0000256" key="7">
    <source>
        <dbReference type="SAM" id="MobiDB-lite"/>
    </source>
</evidence>
<accession>A0ABQ3V8E0</accession>
<evidence type="ECO:0000313" key="11">
    <source>
        <dbReference type="EMBL" id="GHO82165.1"/>
    </source>
</evidence>
<evidence type="ECO:0000313" key="12">
    <source>
        <dbReference type="Proteomes" id="UP000635565"/>
    </source>
</evidence>
<feature type="transmembrane region" description="Helical" evidence="8">
    <location>
        <begin position="293"/>
        <end position="314"/>
    </location>
</feature>
<feature type="domain" description="ABC3 transporter permease C-terminal" evidence="9">
    <location>
        <begin position="294"/>
        <end position="443"/>
    </location>
</feature>
<dbReference type="EMBL" id="BNJJ01000001">
    <property type="protein sequence ID" value="GHO82165.1"/>
    <property type="molecule type" value="Genomic_DNA"/>
</dbReference>
<keyword evidence="5 8" id="KW-0472">Membrane</keyword>
<reference evidence="11 12" key="1">
    <citation type="journal article" date="2021" name="Int. J. Syst. Evol. Microbiol.">
        <title>Reticulibacter mediterranei gen. nov., sp. nov., within the new family Reticulibacteraceae fam. nov., and Ktedonospora formicarum gen. nov., sp. nov., Ktedonobacter robiniae sp. nov., Dictyobacter formicarum sp. nov. and Dictyobacter arantiisoli sp. nov., belonging to the class Ktedonobacteria.</title>
        <authorList>
            <person name="Yabe S."/>
            <person name="Zheng Y."/>
            <person name="Wang C.M."/>
            <person name="Sakai Y."/>
            <person name="Abe K."/>
            <person name="Yokota A."/>
            <person name="Donadio S."/>
            <person name="Cavaletti L."/>
            <person name="Monciardini P."/>
        </authorList>
    </citation>
    <scope>NUCLEOTIDE SEQUENCE [LARGE SCALE GENOMIC DNA]</scope>
    <source>
        <strain evidence="11 12">SOSP1-9</strain>
    </source>
</reference>
<evidence type="ECO:0000256" key="6">
    <source>
        <dbReference type="ARBA" id="ARBA00038076"/>
    </source>
</evidence>
<evidence type="ECO:0000256" key="8">
    <source>
        <dbReference type="SAM" id="Phobius"/>
    </source>
</evidence>
<comment type="subcellular location">
    <subcellularLocation>
        <location evidence="1">Cell membrane</location>
        <topology evidence="1">Multi-pass membrane protein</topology>
    </subcellularLocation>
</comment>
<feature type="compositionally biased region" description="Gly residues" evidence="7">
    <location>
        <begin position="72"/>
        <end position="86"/>
    </location>
</feature>
<dbReference type="InterPro" id="IPR050250">
    <property type="entry name" value="Macrolide_Exporter_MacB"/>
</dbReference>
<dbReference type="Pfam" id="PF12704">
    <property type="entry name" value="MacB_PCD"/>
    <property type="match status" value="1"/>
</dbReference>
<evidence type="ECO:0000256" key="3">
    <source>
        <dbReference type="ARBA" id="ARBA00022692"/>
    </source>
</evidence>
<dbReference type="RefSeq" id="WP_201359867.1">
    <property type="nucleotide sequence ID" value="NZ_BNJJ01000001.1"/>
</dbReference>
<comment type="similarity">
    <text evidence="6">Belongs to the ABC-4 integral membrane protein family.</text>
</comment>
<dbReference type="PANTHER" id="PTHR30572">
    <property type="entry name" value="MEMBRANE COMPONENT OF TRANSPORTER-RELATED"/>
    <property type="match status" value="1"/>
</dbReference>
<keyword evidence="2" id="KW-1003">Cell membrane</keyword>
<organism evidence="11 12">
    <name type="scientific">Dictyobacter formicarum</name>
    <dbReference type="NCBI Taxonomy" id="2778368"/>
    <lineage>
        <taxon>Bacteria</taxon>
        <taxon>Bacillati</taxon>
        <taxon>Chloroflexota</taxon>
        <taxon>Ktedonobacteria</taxon>
        <taxon>Ktedonobacterales</taxon>
        <taxon>Dictyobacteraceae</taxon>
        <taxon>Dictyobacter</taxon>
    </lineage>
</organism>
<evidence type="ECO:0000256" key="1">
    <source>
        <dbReference type="ARBA" id="ARBA00004651"/>
    </source>
</evidence>
<evidence type="ECO:0000256" key="5">
    <source>
        <dbReference type="ARBA" id="ARBA00023136"/>
    </source>
</evidence>
<dbReference type="InterPro" id="IPR003838">
    <property type="entry name" value="ABC3_permease_C"/>
</dbReference>
<comment type="caution">
    <text evidence="11">The sequence shown here is derived from an EMBL/GenBank/DDBJ whole genome shotgun (WGS) entry which is preliminary data.</text>
</comment>
<feature type="domain" description="MacB-like periplasmic core" evidence="10">
    <location>
        <begin position="19"/>
        <end position="262"/>
    </location>
</feature>
<evidence type="ECO:0000259" key="9">
    <source>
        <dbReference type="Pfam" id="PF02687"/>
    </source>
</evidence>
<keyword evidence="3 8" id="KW-0812">Transmembrane</keyword>
<feature type="region of interest" description="Disordered" evidence="7">
    <location>
        <begin position="62"/>
        <end position="96"/>
    </location>
</feature>
<proteinExistence type="inferred from homology"/>
<gene>
    <name evidence="11" type="primary">yijC_1</name>
    <name evidence="11" type="ORF">KSZ_01710</name>
</gene>
<dbReference type="PANTHER" id="PTHR30572:SF4">
    <property type="entry name" value="ABC TRANSPORTER PERMEASE YTRF"/>
    <property type="match status" value="1"/>
</dbReference>
<dbReference type="InterPro" id="IPR025857">
    <property type="entry name" value="MacB_PCD"/>
</dbReference>
<protein>
    <submittedName>
        <fullName evidence="11">ABC transporter permease</fullName>
    </submittedName>
</protein>
<keyword evidence="12" id="KW-1185">Reference proteome</keyword>
<sequence>MDIVIRGMRNVLRNPLRLLLVVLLLGASLMLVAAMVSLNSSAQQQLTNVHKEVGTAITVNYATNDSQSDAPGTGGTGSTNRGGNGDGFFNRQPSTPIPNSIITTVSHLPGVSSVEANLRRTDTNSTLKTSTIQTPGGRSISIPPTVNGISTGATHFTLTGGSTPTLVSGRSFQASDANTNVAMMSQTLASSNSLSVGSTFTLQGKTFTIIGLFSTDQQFANSALVIPMATMQSIFSVNGVDSITVYAQTYEQADTLAAKIRTTLGKSYDVVTEASTYASTISALNAAQNSSKLALIVAIVTATLVIIFAVFITVHERTVEIGTLKAIGASHWQVIRQFWGEVLALSVVAALIAVVLLATLGSVITRAFDVSTPTTTAPTPGGFGRGGFGAGRALFAQQAANLNVHLSSATLNAQTLLIIVGLGMGLAVLTSIIPAWYVARIKPAEVLRRI</sequence>
<keyword evidence="4 8" id="KW-1133">Transmembrane helix</keyword>
<name>A0ABQ3V8E0_9CHLR</name>
<evidence type="ECO:0000256" key="2">
    <source>
        <dbReference type="ARBA" id="ARBA00022475"/>
    </source>
</evidence>
<feature type="transmembrane region" description="Helical" evidence="8">
    <location>
        <begin position="342"/>
        <end position="364"/>
    </location>
</feature>
<evidence type="ECO:0000259" key="10">
    <source>
        <dbReference type="Pfam" id="PF12704"/>
    </source>
</evidence>
<dbReference type="Proteomes" id="UP000635565">
    <property type="component" value="Unassembled WGS sequence"/>
</dbReference>
<dbReference type="Pfam" id="PF02687">
    <property type="entry name" value="FtsX"/>
    <property type="match status" value="1"/>
</dbReference>
<evidence type="ECO:0000256" key="4">
    <source>
        <dbReference type="ARBA" id="ARBA00022989"/>
    </source>
</evidence>